<keyword evidence="11" id="KW-0968">Cytoplasmic vesicle</keyword>
<dbReference type="eggNOG" id="KOG3343">
    <property type="taxonomic scope" value="Eukaryota"/>
</dbReference>
<dbReference type="GO" id="GO:0030126">
    <property type="term" value="C:COPI vesicle coat"/>
    <property type="evidence" value="ECO:0000318"/>
    <property type="project" value="GO_Central"/>
</dbReference>
<sequence>MPMRSDSRTCPYAGRNIIIDVNIQWDYPKSPPGINITSAILHPHLSKEVSALGCNAKARWHDKLDVVRALQAVHYLLDCPILRNNNACGEFMCTQQRPSTQQARSYFPDNILEFVRKAAEFGVDLKNPAEVAAKDAVLARADVCDRRTRTVDVKNTMTARSTDTPDILKHYVSDISLANAPPVAKTMQIKCTCQRELRDHLPLWMQQISDGDALVMASRDRCSCSLFNLEASLYTIKGILILDNDGNRVLCNVCCRWLCLSVCCAPACAHAPLCPQYYDDALPTVKEQRAFEKKLFQKTAKANAEIIMFDGITCVYRSNIDLFFYVFGAASENELLLATVLGAYYEAISLIVNRDTLEKASLLEQMDTVLLITDELVDKGIVLNTDAESLARIATTTKSAASSSSGEKGLSSALNKASGLIRKHLLQ</sequence>
<keyword evidence="6" id="KW-0963">Cytoplasm</keyword>
<feature type="domain" description="UBC core" evidence="14">
    <location>
        <begin position="9"/>
        <end position="81"/>
    </location>
</feature>
<dbReference type="InterPro" id="IPR011012">
    <property type="entry name" value="Longin-like_dom_sf"/>
</dbReference>
<evidence type="ECO:0000256" key="9">
    <source>
        <dbReference type="ARBA" id="ARBA00023034"/>
    </source>
</evidence>
<evidence type="ECO:0000259" key="14">
    <source>
        <dbReference type="Pfam" id="PF00179"/>
    </source>
</evidence>
<comment type="function">
    <text evidence="12">The coatomer is a cytosolic protein complex that binds to dilysine motifs and reversibly associates with Golgi non-clathrin-coated vesicles, which further mediate biosynthetic protein transport from the ER, via the Golgi up to the trans Golgi network. Coatomer complex is required for budding from Golgi membranes, and is essential for the retrograde Golgi-to-ER transport of dilysine-tagged proteins. The zeta subunit may be involved in regulating the coat assembly and, hence, the rate of biosynthetic protein transport due to its association-dissociation properties with the coatomer complex.</text>
</comment>
<evidence type="ECO:0000256" key="10">
    <source>
        <dbReference type="ARBA" id="ARBA00023136"/>
    </source>
</evidence>
<keyword evidence="10" id="KW-0472">Membrane</keyword>
<dbReference type="CDD" id="cd14829">
    <property type="entry name" value="Zeta-COP"/>
    <property type="match status" value="1"/>
</dbReference>
<dbReference type="Pfam" id="PF00179">
    <property type="entry name" value="UQ_con"/>
    <property type="match status" value="1"/>
</dbReference>
<evidence type="ECO:0000256" key="2">
    <source>
        <dbReference type="ARBA" id="ARBA00004347"/>
    </source>
</evidence>
<evidence type="ECO:0000256" key="12">
    <source>
        <dbReference type="ARBA" id="ARBA00045555"/>
    </source>
</evidence>
<dbReference type="InterPro" id="IPR039652">
    <property type="entry name" value="Coatomer_zeta"/>
</dbReference>
<evidence type="ECO:0000313" key="16">
    <source>
        <dbReference type="EMBL" id="EDQ88814.1"/>
    </source>
</evidence>
<dbReference type="RefSeq" id="XP_001746427.1">
    <property type="nucleotide sequence ID" value="XM_001746375.1"/>
</dbReference>
<keyword evidence="9" id="KW-0333">Golgi apparatus</keyword>
<dbReference type="SUPFAM" id="SSF64356">
    <property type="entry name" value="SNARE-like"/>
    <property type="match status" value="1"/>
</dbReference>
<keyword evidence="5" id="KW-0813">Transport</keyword>
<evidence type="ECO:0000259" key="15">
    <source>
        <dbReference type="Pfam" id="PF01217"/>
    </source>
</evidence>
<dbReference type="AlphaFoldDB" id="A9V0U3"/>
<evidence type="ECO:0000313" key="17">
    <source>
        <dbReference type="Proteomes" id="UP000001357"/>
    </source>
</evidence>
<name>A9V0U3_MONBE</name>
<keyword evidence="8" id="KW-0653">Protein transport</keyword>
<evidence type="ECO:0000256" key="11">
    <source>
        <dbReference type="ARBA" id="ARBA00023329"/>
    </source>
</evidence>
<comment type="subunit">
    <text evidence="4">Oligomeric complex that consists of at least the alpha, beta, beta', gamma, delta, epsilon and zeta subunits.</text>
</comment>
<dbReference type="PANTHER" id="PTHR11043">
    <property type="entry name" value="ZETA-COAT PROTEIN"/>
    <property type="match status" value="1"/>
</dbReference>
<dbReference type="PANTHER" id="PTHR11043:SF0">
    <property type="entry name" value="COATOMER SUBUNIT ZETA"/>
    <property type="match status" value="1"/>
</dbReference>
<proteinExistence type="inferred from homology"/>
<dbReference type="SUPFAM" id="SSF54495">
    <property type="entry name" value="UBC-like"/>
    <property type="match status" value="1"/>
</dbReference>
<dbReference type="GO" id="GO:0006891">
    <property type="term" value="P:intra-Golgi vesicle-mediated transport"/>
    <property type="evidence" value="ECO:0000318"/>
    <property type="project" value="GO_Central"/>
</dbReference>
<comment type="similarity">
    <text evidence="3">Belongs to the adaptor complexes small subunit family.</text>
</comment>
<evidence type="ECO:0000256" key="4">
    <source>
        <dbReference type="ARBA" id="ARBA00011775"/>
    </source>
</evidence>
<feature type="domain" description="AP complex mu/sigma subunit" evidence="15">
    <location>
        <begin position="276"/>
        <end position="392"/>
    </location>
</feature>
<comment type="subcellular location">
    <subcellularLocation>
        <location evidence="2">Cytoplasmic vesicle</location>
        <location evidence="2">COPI-coated vesicle membrane</location>
        <topology evidence="2">Peripheral membrane protein</topology>
        <orientation evidence="2">Cytoplasmic side</orientation>
    </subcellularLocation>
    <subcellularLocation>
        <location evidence="1">Golgi apparatus membrane</location>
        <topology evidence="1">Peripheral membrane protein</topology>
        <orientation evidence="1">Cytoplasmic side</orientation>
    </subcellularLocation>
</comment>
<reference evidence="16 17" key="1">
    <citation type="journal article" date="2008" name="Nature">
        <title>The genome of the choanoflagellate Monosiga brevicollis and the origin of metazoans.</title>
        <authorList>
            <consortium name="JGI Sequencing"/>
            <person name="King N."/>
            <person name="Westbrook M.J."/>
            <person name="Young S.L."/>
            <person name="Kuo A."/>
            <person name="Abedin M."/>
            <person name="Chapman J."/>
            <person name="Fairclough S."/>
            <person name="Hellsten U."/>
            <person name="Isogai Y."/>
            <person name="Letunic I."/>
            <person name="Marr M."/>
            <person name="Pincus D."/>
            <person name="Putnam N."/>
            <person name="Rokas A."/>
            <person name="Wright K.J."/>
            <person name="Zuzow R."/>
            <person name="Dirks W."/>
            <person name="Good M."/>
            <person name="Goodstein D."/>
            <person name="Lemons D."/>
            <person name="Li W."/>
            <person name="Lyons J.B."/>
            <person name="Morris A."/>
            <person name="Nichols S."/>
            <person name="Richter D.J."/>
            <person name="Salamov A."/>
            <person name="Bork P."/>
            <person name="Lim W.A."/>
            <person name="Manning G."/>
            <person name="Miller W.T."/>
            <person name="McGinnis W."/>
            <person name="Shapiro H."/>
            <person name="Tjian R."/>
            <person name="Grigoriev I.V."/>
            <person name="Rokhsar D."/>
        </authorList>
    </citation>
    <scope>NUCLEOTIDE SEQUENCE [LARGE SCALE GENOMIC DNA]</scope>
    <source>
        <strain evidence="17">MX1 / ATCC 50154</strain>
    </source>
</reference>
<gene>
    <name evidence="16" type="ORF">MONBRDRAFT_37291</name>
</gene>
<evidence type="ECO:0000256" key="13">
    <source>
        <dbReference type="ARBA" id="ARBA00075766"/>
    </source>
</evidence>
<dbReference type="Proteomes" id="UP000001357">
    <property type="component" value="Unassembled WGS sequence"/>
</dbReference>
<dbReference type="GO" id="GO:0000139">
    <property type="term" value="C:Golgi membrane"/>
    <property type="evidence" value="ECO:0007669"/>
    <property type="project" value="UniProtKB-SubCell"/>
</dbReference>
<dbReference type="CDD" id="cd00195">
    <property type="entry name" value="UBCc_UEV"/>
    <property type="match status" value="1"/>
</dbReference>
<dbReference type="Gene3D" id="3.30.450.60">
    <property type="match status" value="1"/>
</dbReference>
<evidence type="ECO:0000256" key="5">
    <source>
        <dbReference type="ARBA" id="ARBA00022448"/>
    </source>
</evidence>
<dbReference type="GO" id="GO:0006890">
    <property type="term" value="P:retrograde vesicle-mediated transport, Golgi to endoplasmic reticulum"/>
    <property type="evidence" value="ECO:0000318"/>
    <property type="project" value="GO_Central"/>
</dbReference>
<dbReference type="GeneID" id="5891778"/>
<organism evidence="16 17">
    <name type="scientific">Monosiga brevicollis</name>
    <name type="common">Choanoflagellate</name>
    <dbReference type="NCBI Taxonomy" id="81824"/>
    <lineage>
        <taxon>Eukaryota</taxon>
        <taxon>Choanoflagellata</taxon>
        <taxon>Craspedida</taxon>
        <taxon>Salpingoecidae</taxon>
        <taxon>Monosiga</taxon>
    </lineage>
</organism>
<evidence type="ECO:0000256" key="1">
    <source>
        <dbReference type="ARBA" id="ARBA00004255"/>
    </source>
</evidence>
<dbReference type="STRING" id="81824.A9V0U3"/>
<dbReference type="KEGG" id="mbr:MONBRDRAFT_37291"/>
<dbReference type="Gene3D" id="3.10.110.10">
    <property type="entry name" value="Ubiquitin Conjugating Enzyme"/>
    <property type="match status" value="1"/>
</dbReference>
<dbReference type="InterPro" id="IPR000608">
    <property type="entry name" value="UBC"/>
</dbReference>
<evidence type="ECO:0000256" key="7">
    <source>
        <dbReference type="ARBA" id="ARBA00022892"/>
    </source>
</evidence>
<accession>A9V0U3</accession>
<dbReference type="GO" id="GO:0006886">
    <property type="term" value="P:intracellular protein transport"/>
    <property type="evidence" value="ECO:0000318"/>
    <property type="project" value="GO_Central"/>
</dbReference>
<dbReference type="FunFam" id="3.30.450.60:FF:000013">
    <property type="entry name" value="Coatomer subunit zeta"/>
    <property type="match status" value="1"/>
</dbReference>
<evidence type="ECO:0000256" key="3">
    <source>
        <dbReference type="ARBA" id="ARBA00006972"/>
    </source>
</evidence>
<evidence type="ECO:0000256" key="8">
    <source>
        <dbReference type="ARBA" id="ARBA00022927"/>
    </source>
</evidence>
<protein>
    <recommendedName>
        <fullName evidence="13">Zeta-coat protein</fullName>
    </recommendedName>
</protein>
<evidence type="ECO:0000256" key="6">
    <source>
        <dbReference type="ARBA" id="ARBA00022490"/>
    </source>
</evidence>
<dbReference type="InParanoid" id="A9V0U3"/>
<dbReference type="InterPro" id="IPR016135">
    <property type="entry name" value="UBQ-conjugating_enzyme/RWD"/>
</dbReference>
<dbReference type="Pfam" id="PF01217">
    <property type="entry name" value="Clat_adaptor_s"/>
    <property type="match status" value="1"/>
</dbReference>
<dbReference type="InterPro" id="IPR022775">
    <property type="entry name" value="AP_mu_sigma_su"/>
</dbReference>
<dbReference type="EMBL" id="CH991553">
    <property type="protein sequence ID" value="EDQ88814.1"/>
    <property type="molecule type" value="Genomic_DNA"/>
</dbReference>
<keyword evidence="7" id="KW-0931">ER-Golgi transport</keyword>
<keyword evidence="17" id="KW-1185">Reference proteome</keyword>